<sequence length="192" mass="21397">MLVFPANILYGVESQTLLLTSIKRKHCWLHVSEPDDNLNFFSVNGKTIDMTEDHRVASATERARIARTGQPLKDGEVRLNGLNLARMFGDKFLKEQDSRFSSEPYLSQAVRITKACTAFAVIASDGLWDVISTKRAVQLVVEGTERYSGDSASAAKVANRVLDEARSLRTKDNTSLIFVDFDILRTDPCIAK</sequence>
<gene>
    <name evidence="6" type="ORF">ZEAMMB73_Zm00001d005240</name>
</gene>
<dbReference type="ExpressionAtlas" id="A0A1D6EL93">
    <property type="expression patterns" value="baseline and differential"/>
</dbReference>
<evidence type="ECO:0000256" key="3">
    <source>
        <dbReference type="ARBA" id="ARBA00022912"/>
    </source>
</evidence>
<name>A0A1D6EL93_MAIZE</name>
<evidence type="ECO:0000256" key="2">
    <source>
        <dbReference type="ARBA" id="ARBA00022801"/>
    </source>
</evidence>
<evidence type="ECO:0000256" key="4">
    <source>
        <dbReference type="ARBA" id="ARBA00047761"/>
    </source>
</evidence>
<accession>A0A1D6EL93</accession>
<evidence type="ECO:0000256" key="5">
    <source>
        <dbReference type="ARBA" id="ARBA00048336"/>
    </source>
</evidence>
<reference evidence="6" key="1">
    <citation type="submission" date="2015-12" db="EMBL/GenBank/DDBJ databases">
        <title>Update maize B73 reference genome by single molecule sequencing technologies.</title>
        <authorList>
            <consortium name="Maize Genome Sequencing Project"/>
            <person name="Ware D."/>
        </authorList>
    </citation>
    <scope>NUCLEOTIDE SEQUENCE [LARGE SCALE GENOMIC DNA]</scope>
    <source>
        <tissue evidence="6">Seedling</tissue>
    </source>
</reference>
<dbReference type="GO" id="GO:0004722">
    <property type="term" value="F:protein serine/threonine phosphatase activity"/>
    <property type="evidence" value="ECO:0007669"/>
    <property type="project" value="UniProtKB-EC"/>
</dbReference>
<evidence type="ECO:0000313" key="6">
    <source>
        <dbReference type="EMBL" id="ONM20653.1"/>
    </source>
</evidence>
<dbReference type="InterPro" id="IPR001932">
    <property type="entry name" value="PPM-type_phosphatase-like_dom"/>
</dbReference>
<dbReference type="SMART" id="SM00332">
    <property type="entry name" value="PP2Cc"/>
    <property type="match status" value="1"/>
</dbReference>
<dbReference type="EMBL" id="CM007648">
    <property type="protein sequence ID" value="ONM20653.1"/>
    <property type="molecule type" value="Genomic_DNA"/>
</dbReference>
<dbReference type="Gene3D" id="3.60.40.10">
    <property type="entry name" value="PPM-type phosphatase domain"/>
    <property type="match status" value="1"/>
</dbReference>
<dbReference type="InterPro" id="IPR015655">
    <property type="entry name" value="PP2C"/>
</dbReference>
<evidence type="ECO:0000256" key="1">
    <source>
        <dbReference type="ARBA" id="ARBA00013081"/>
    </source>
</evidence>
<dbReference type="PANTHER" id="PTHR47992">
    <property type="entry name" value="PROTEIN PHOSPHATASE"/>
    <property type="match status" value="1"/>
</dbReference>
<keyword evidence="3" id="KW-0904">Protein phosphatase</keyword>
<keyword evidence="2" id="KW-0378">Hydrolase</keyword>
<dbReference type="Pfam" id="PF00481">
    <property type="entry name" value="PP2C"/>
    <property type="match status" value="1"/>
</dbReference>
<dbReference type="PROSITE" id="PS51746">
    <property type="entry name" value="PPM_2"/>
    <property type="match status" value="1"/>
</dbReference>
<organism evidence="6">
    <name type="scientific">Zea mays</name>
    <name type="common">Maize</name>
    <dbReference type="NCBI Taxonomy" id="4577"/>
    <lineage>
        <taxon>Eukaryota</taxon>
        <taxon>Viridiplantae</taxon>
        <taxon>Streptophyta</taxon>
        <taxon>Embryophyta</taxon>
        <taxon>Tracheophyta</taxon>
        <taxon>Spermatophyta</taxon>
        <taxon>Magnoliopsida</taxon>
        <taxon>Liliopsida</taxon>
        <taxon>Poales</taxon>
        <taxon>Poaceae</taxon>
        <taxon>PACMAD clade</taxon>
        <taxon>Panicoideae</taxon>
        <taxon>Andropogonodae</taxon>
        <taxon>Andropogoneae</taxon>
        <taxon>Tripsacinae</taxon>
        <taxon>Zea</taxon>
    </lineage>
</organism>
<dbReference type="InterPro" id="IPR036457">
    <property type="entry name" value="PPM-type-like_dom_sf"/>
</dbReference>
<comment type="catalytic activity">
    <reaction evidence="4">
        <text>O-phospho-L-seryl-[protein] + H2O = L-seryl-[protein] + phosphate</text>
        <dbReference type="Rhea" id="RHEA:20629"/>
        <dbReference type="Rhea" id="RHEA-COMP:9863"/>
        <dbReference type="Rhea" id="RHEA-COMP:11604"/>
        <dbReference type="ChEBI" id="CHEBI:15377"/>
        <dbReference type="ChEBI" id="CHEBI:29999"/>
        <dbReference type="ChEBI" id="CHEBI:43474"/>
        <dbReference type="ChEBI" id="CHEBI:83421"/>
        <dbReference type="EC" id="3.1.3.16"/>
    </reaction>
</comment>
<protein>
    <recommendedName>
        <fullName evidence="1">protein-serine/threonine phosphatase</fullName>
        <ecNumber evidence="1">3.1.3.16</ecNumber>
    </recommendedName>
</protein>
<comment type="catalytic activity">
    <reaction evidence="5">
        <text>O-phospho-L-threonyl-[protein] + H2O = L-threonyl-[protein] + phosphate</text>
        <dbReference type="Rhea" id="RHEA:47004"/>
        <dbReference type="Rhea" id="RHEA-COMP:11060"/>
        <dbReference type="Rhea" id="RHEA-COMP:11605"/>
        <dbReference type="ChEBI" id="CHEBI:15377"/>
        <dbReference type="ChEBI" id="CHEBI:30013"/>
        <dbReference type="ChEBI" id="CHEBI:43474"/>
        <dbReference type="ChEBI" id="CHEBI:61977"/>
        <dbReference type="EC" id="3.1.3.16"/>
    </reaction>
</comment>
<dbReference type="CDD" id="cd00143">
    <property type="entry name" value="PP2Cc"/>
    <property type="match status" value="1"/>
</dbReference>
<dbReference type="AlphaFoldDB" id="A0A1D6EL93"/>
<proteinExistence type="predicted"/>
<dbReference type="SUPFAM" id="SSF81606">
    <property type="entry name" value="PP2C-like"/>
    <property type="match status" value="1"/>
</dbReference>
<dbReference type="EC" id="3.1.3.16" evidence="1"/>